<dbReference type="EMBL" id="CP121694">
    <property type="protein sequence ID" value="WRO22701.1"/>
    <property type="molecule type" value="Genomic_DNA"/>
</dbReference>
<evidence type="ECO:0000313" key="2">
    <source>
        <dbReference type="Proteomes" id="UP001329915"/>
    </source>
</evidence>
<reference evidence="1 2" key="1">
    <citation type="submission" date="2023-04" db="EMBL/GenBank/DDBJ databases">
        <authorList>
            <person name="Hsu D."/>
        </authorList>
    </citation>
    <scope>NUCLEOTIDE SEQUENCE [LARGE SCALE GENOMIC DNA]</scope>
    <source>
        <strain evidence="1 2">MK1</strain>
    </source>
</reference>
<dbReference type="KEGG" id="dbc:MFMK1_002539"/>
<protein>
    <submittedName>
        <fullName evidence="1">Uncharacterized protein</fullName>
    </submittedName>
</protein>
<name>A0AAU0UR71_9FIRM</name>
<keyword evidence="2" id="KW-1185">Reference proteome</keyword>
<sequence>MFKKVSLLALKVAVVVSLFAVMLVMTLAGEGMEAAVAGTSFINDDFESDTPGEIPEGWIMKYDGDGGSKQGVVDEVSKTGSNSFKLDGGTSWSANF</sequence>
<dbReference type="AlphaFoldDB" id="A0AAU0UR71"/>
<proteinExistence type="predicted"/>
<accession>A0AAU0UR71</accession>
<organism evidence="1 2">
    <name type="scientific">Metallumcola ferriviriculae</name>
    <dbReference type="NCBI Taxonomy" id="3039180"/>
    <lineage>
        <taxon>Bacteria</taxon>
        <taxon>Bacillati</taxon>
        <taxon>Bacillota</taxon>
        <taxon>Clostridia</taxon>
        <taxon>Neomoorellales</taxon>
        <taxon>Desulfitibacteraceae</taxon>
        <taxon>Metallumcola</taxon>
    </lineage>
</organism>
<gene>
    <name evidence="1" type="ORF">MFMK1_002539</name>
</gene>
<dbReference type="RefSeq" id="WP_366922106.1">
    <property type="nucleotide sequence ID" value="NZ_CP121694.1"/>
</dbReference>
<evidence type="ECO:0000313" key="1">
    <source>
        <dbReference type="EMBL" id="WRO22701.1"/>
    </source>
</evidence>
<dbReference type="Proteomes" id="UP001329915">
    <property type="component" value="Chromosome"/>
</dbReference>